<dbReference type="SMART" id="SM00490">
    <property type="entry name" value="HELICc"/>
    <property type="match status" value="1"/>
</dbReference>
<evidence type="ECO:0000259" key="3">
    <source>
        <dbReference type="PROSITE" id="PS51194"/>
    </source>
</evidence>
<keyword evidence="1 4" id="KW-0378">Hydrolase</keyword>
<dbReference type="Proteomes" id="UP001240171">
    <property type="component" value="Unassembled WGS sequence"/>
</dbReference>
<dbReference type="PROSITE" id="PS51194">
    <property type="entry name" value="HELICASE_CTER"/>
    <property type="match status" value="1"/>
</dbReference>
<dbReference type="InterPro" id="IPR001650">
    <property type="entry name" value="Helicase_C-like"/>
</dbReference>
<dbReference type="SMART" id="SM00487">
    <property type="entry name" value="DEXDc"/>
    <property type="match status" value="1"/>
</dbReference>
<evidence type="ECO:0000259" key="2">
    <source>
        <dbReference type="PROSITE" id="PS51192"/>
    </source>
</evidence>
<dbReference type="InterPro" id="IPR049730">
    <property type="entry name" value="SNF2/RAD54-like_C"/>
</dbReference>
<comment type="caution">
    <text evidence="4">The sequence shown here is derived from an EMBL/GenBank/DDBJ whole genome shotgun (WGS) entry which is preliminary data.</text>
</comment>
<accession>A0ABT9CE66</accession>
<dbReference type="PANTHER" id="PTHR10799">
    <property type="entry name" value="SNF2/RAD54 HELICASE FAMILY"/>
    <property type="match status" value="1"/>
</dbReference>
<feature type="domain" description="Helicase ATP-binding" evidence="2">
    <location>
        <begin position="470"/>
        <end position="631"/>
    </location>
</feature>
<dbReference type="Gene3D" id="3.40.50.10810">
    <property type="entry name" value="Tandem AAA-ATPase domain"/>
    <property type="match status" value="1"/>
</dbReference>
<keyword evidence="4" id="KW-0547">Nucleotide-binding</keyword>
<sequence>MAGLFDFINKRRKISSPQISHIYVEQEQVFSGLLYKIIRDGQFQQFPLNLRISELRQLNNAELLETLEDLWFEGYLDAQESGYILNLDKFSEIPPELRARLEIPQPTKLNLKLGHESAVGSPHFKFVLEKSFENWEHLERSAKINGPWMTLPNRQTLLMDEEQYQFQQLIDQAPSATDRDQIFPYVAEVRNTALRHGYPMDDYLQHQEYLFVDQVDINLNYDQTAITFSPKFGSSEDISPEILDQMSASPSRYAVDTHNRKVFVKPSIIEEANQVHQIPPIIGANIPKFIENPDAFLPDIEGLDLSQFGERVKSLGIRVYRAQPFVHASEHDRGWFDLDFGFTAQDENGEVHETWEASEMQSLIEHAQENGEEFIEWNGNWLRLPKDAEEFVEATETAKRDLLAAGGLVDVTKLPYILEIYENISQLEFNQPILRAQQEMQDLGIFTKQPPDSFIATLKPFQTEGYIWMKSLHYRKLGGLLADDMGLGKTIQVISFLSYLEESGNLTPTLVIVPKTLMDNWEKEISKFAPSLQRSLYLHRGTERIKHAEDLKRIGITVTTYHTLAKDQLVFGQVDWQAIICDEAQAIKNPSTAASKVLKAMKSKFRLAMTGTPVENGLSELWSIMDYVQPGLLGSLSQFKSEFMTKVDGEEHDSEAERELLARISMVYKRRTKSEELGDQLPSKQSVITRIPLGPEQSKLYAEVLTLVRNKAMDGLQAIQKLKALSSHPGLIADQFINLPYEQVPKLQETINIIRKVQEKGEKVLIFTEYIKMQEILRSVIRDCFDINPMIINGMTDRRQEQVDKFNRTSGFDVMILSPKAAGTGLTITSANHVIHYTRWWNPAVENQATDRVYRIGQEKPVYVYYPIVADTKGLTKKGTVEEIVHQLLTEKQEMASSVIVSSRKLNIEEEILNGI</sequence>
<dbReference type="EMBL" id="JAUQTB010000008">
    <property type="protein sequence ID" value="MDO7907574.1"/>
    <property type="molecule type" value="Genomic_DNA"/>
</dbReference>
<organism evidence="4 5">
    <name type="scientific">Paenibacillus lacisoli</name>
    <dbReference type="NCBI Taxonomy" id="3064525"/>
    <lineage>
        <taxon>Bacteria</taxon>
        <taxon>Bacillati</taxon>
        <taxon>Bacillota</taxon>
        <taxon>Bacilli</taxon>
        <taxon>Bacillales</taxon>
        <taxon>Paenibacillaceae</taxon>
        <taxon>Paenibacillus</taxon>
    </lineage>
</organism>
<dbReference type="RefSeq" id="WP_305024786.1">
    <property type="nucleotide sequence ID" value="NZ_JAUQTB010000008.1"/>
</dbReference>
<keyword evidence="5" id="KW-1185">Reference proteome</keyword>
<dbReference type="CDD" id="cd18793">
    <property type="entry name" value="SF2_C_SNF"/>
    <property type="match status" value="1"/>
</dbReference>
<dbReference type="InterPro" id="IPR000330">
    <property type="entry name" value="SNF2_N"/>
</dbReference>
<name>A0ABT9CE66_9BACL</name>
<dbReference type="SUPFAM" id="SSF52540">
    <property type="entry name" value="P-loop containing nucleoside triphosphate hydrolases"/>
    <property type="match status" value="2"/>
</dbReference>
<evidence type="ECO:0000256" key="1">
    <source>
        <dbReference type="ARBA" id="ARBA00022801"/>
    </source>
</evidence>
<dbReference type="EC" id="3.6.4.-" evidence="4"/>
<dbReference type="Pfam" id="PF00271">
    <property type="entry name" value="Helicase_C"/>
    <property type="match status" value="1"/>
</dbReference>
<dbReference type="GO" id="GO:0004386">
    <property type="term" value="F:helicase activity"/>
    <property type="evidence" value="ECO:0007669"/>
    <property type="project" value="UniProtKB-KW"/>
</dbReference>
<evidence type="ECO:0000313" key="4">
    <source>
        <dbReference type="EMBL" id="MDO7907574.1"/>
    </source>
</evidence>
<gene>
    <name evidence="4" type="ORF">Q5741_14285</name>
</gene>
<dbReference type="PROSITE" id="PS51192">
    <property type="entry name" value="HELICASE_ATP_BIND_1"/>
    <property type="match status" value="1"/>
</dbReference>
<proteinExistence type="predicted"/>
<evidence type="ECO:0000313" key="5">
    <source>
        <dbReference type="Proteomes" id="UP001240171"/>
    </source>
</evidence>
<dbReference type="Pfam" id="PF00176">
    <property type="entry name" value="SNF2-rel_dom"/>
    <property type="match status" value="1"/>
</dbReference>
<dbReference type="InterPro" id="IPR014001">
    <property type="entry name" value="Helicase_ATP-bd"/>
</dbReference>
<protein>
    <submittedName>
        <fullName evidence="4">DEAD/DEAH box helicase</fullName>
        <ecNumber evidence="4">3.6.4.-</ecNumber>
    </submittedName>
</protein>
<keyword evidence="4" id="KW-0067">ATP-binding</keyword>
<reference evidence="4 5" key="1">
    <citation type="submission" date="2023-07" db="EMBL/GenBank/DDBJ databases">
        <title>Paenibacillus sp. JX-17 nov. isolated from soil.</title>
        <authorList>
            <person name="Wan Y."/>
            <person name="Liu B."/>
        </authorList>
    </citation>
    <scope>NUCLEOTIDE SEQUENCE [LARGE SCALE GENOMIC DNA]</scope>
    <source>
        <strain evidence="4 5">JX-17</strain>
    </source>
</reference>
<keyword evidence="4" id="KW-0347">Helicase</keyword>
<dbReference type="Gene3D" id="3.40.50.300">
    <property type="entry name" value="P-loop containing nucleotide triphosphate hydrolases"/>
    <property type="match status" value="1"/>
</dbReference>
<feature type="domain" description="Helicase C-terminal" evidence="3">
    <location>
        <begin position="749"/>
        <end position="912"/>
    </location>
</feature>
<dbReference type="InterPro" id="IPR027417">
    <property type="entry name" value="P-loop_NTPase"/>
</dbReference>
<dbReference type="InterPro" id="IPR038718">
    <property type="entry name" value="SNF2-like_sf"/>
</dbReference>
<dbReference type="GO" id="GO:0016787">
    <property type="term" value="F:hydrolase activity"/>
    <property type="evidence" value="ECO:0007669"/>
    <property type="project" value="UniProtKB-KW"/>
</dbReference>